<evidence type="ECO:0008006" key="2">
    <source>
        <dbReference type="Google" id="ProtNLM"/>
    </source>
</evidence>
<dbReference type="PANTHER" id="PTHR34048">
    <property type="entry name" value="LOW-DENSITY RECEPTOR-LIKE PROTEIN"/>
    <property type="match status" value="1"/>
</dbReference>
<reference evidence="1" key="3">
    <citation type="submission" date="2020-02" db="EMBL/GenBank/DDBJ databases">
        <authorList>
            <person name="Sarangi A.N."/>
            <person name="Ghosh S."/>
            <person name="Mukherjee M."/>
            <person name="Tripathy S."/>
        </authorList>
    </citation>
    <scope>NUCLEOTIDE SEQUENCE</scope>
    <source>
        <strain evidence="1">BDU141951</strain>
    </source>
</reference>
<sequence>MSQQDNFGSGFLLGTLFGGVVGGIVGAVVASRVQREIPEEETFRLSNANAGHEGAFNPSEEEMELARRGLEDKIAQLNSAIDDVRHRLGTPNGQAQPHDDVN</sequence>
<name>A0A0C1UP78_9CYAN</name>
<evidence type="ECO:0000313" key="1">
    <source>
        <dbReference type="EMBL" id="NEV67265.1"/>
    </source>
</evidence>
<gene>
    <name evidence="1" type="ORF">QQ91_009060</name>
</gene>
<proteinExistence type="predicted"/>
<dbReference type="EMBL" id="JTHE02000003">
    <property type="protein sequence ID" value="NEV67265.1"/>
    <property type="molecule type" value="Genomic_DNA"/>
</dbReference>
<protein>
    <recommendedName>
        <fullName evidence="2">Gas vesicle protein</fullName>
    </recommendedName>
</protein>
<accession>A0A0C1UP78</accession>
<reference evidence="1" key="2">
    <citation type="journal article" date="2015" name="Genome Announc.">
        <title>Draft Genome Sequence of Filamentous Marine Cyanobacterium Lyngbya confervoides Strain BDU141951.</title>
        <authorList>
            <person name="Chandrababunaidu M.M."/>
            <person name="Sen D."/>
            <person name="Tripathy S."/>
        </authorList>
    </citation>
    <scope>NUCLEOTIDE SEQUENCE</scope>
    <source>
        <strain evidence="1">BDU141951</strain>
    </source>
</reference>
<dbReference type="PANTHER" id="PTHR34048:SF3">
    <property type="entry name" value="LOW-DENSITY RECEPTOR-LIKE PROTEIN"/>
    <property type="match status" value="1"/>
</dbReference>
<comment type="caution">
    <text evidence="1">The sequence shown here is derived from an EMBL/GenBank/DDBJ whole genome shotgun (WGS) entry which is preliminary data.</text>
</comment>
<organism evidence="1">
    <name type="scientific">Lyngbya confervoides BDU141951</name>
    <dbReference type="NCBI Taxonomy" id="1574623"/>
    <lineage>
        <taxon>Bacteria</taxon>
        <taxon>Bacillati</taxon>
        <taxon>Cyanobacteriota</taxon>
        <taxon>Cyanophyceae</taxon>
        <taxon>Oscillatoriophycideae</taxon>
        <taxon>Oscillatoriales</taxon>
        <taxon>Microcoleaceae</taxon>
        <taxon>Lyngbya</taxon>
    </lineage>
</organism>
<dbReference type="AlphaFoldDB" id="A0A0C1UP78"/>
<reference evidence="1" key="1">
    <citation type="submission" date="2014-11" db="EMBL/GenBank/DDBJ databases">
        <authorList>
            <person name="Malar M.C."/>
            <person name="Sen D."/>
            <person name="Tripathy S."/>
        </authorList>
    </citation>
    <scope>NUCLEOTIDE SEQUENCE</scope>
    <source>
        <strain evidence="1">BDU141951</strain>
    </source>
</reference>
<dbReference type="InterPro" id="IPR040377">
    <property type="entry name" value="Ssl2009-like"/>
</dbReference>